<dbReference type="PANTHER" id="PTHR33428">
    <property type="entry name" value="CHLOROPHYLLASE-2, CHLOROPLASTIC"/>
    <property type="match status" value="1"/>
</dbReference>
<dbReference type="SUPFAM" id="SSF53474">
    <property type="entry name" value="alpha/beta-Hydrolases"/>
    <property type="match status" value="1"/>
</dbReference>
<reference evidence="1 2" key="1">
    <citation type="submission" date="2020-08" db="EMBL/GenBank/DDBJ databases">
        <title>Genomic Encyclopedia of Type Strains, Phase III (KMG-III): the genomes of soil and plant-associated and newly described type strains.</title>
        <authorList>
            <person name="Whitman W."/>
        </authorList>
    </citation>
    <scope>NUCLEOTIDE SEQUENCE [LARGE SCALE GENOMIC DNA]</scope>
    <source>
        <strain evidence="1 2">CECT 3226</strain>
    </source>
</reference>
<keyword evidence="1" id="KW-0378">Hydrolase</keyword>
<name>A0A7W8F8L9_9ACTN</name>
<protein>
    <submittedName>
        <fullName evidence="1">Dienelactone hydrolase</fullName>
    </submittedName>
</protein>
<comment type="caution">
    <text evidence="1">The sequence shown here is derived from an EMBL/GenBank/DDBJ whole genome shotgun (WGS) entry which is preliminary data.</text>
</comment>
<keyword evidence="2" id="KW-1185">Reference proteome</keyword>
<organism evidence="1 2">
    <name type="scientific">Streptomyces griseoloalbus</name>
    <dbReference type="NCBI Taxonomy" id="67303"/>
    <lineage>
        <taxon>Bacteria</taxon>
        <taxon>Bacillati</taxon>
        <taxon>Actinomycetota</taxon>
        <taxon>Actinomycetes</taxon>
        <taxon>Kitasatosporales</taxon>
        <taxon>Streptomycetaceae</taxon>
        <taxon>Streptomyces</taxon>
    </lineage>
</organism>
<dbReference type="EMBL" id="JACHJE010000004">
    <property type="protein sequence ID" value="MBB5125240.1"/>
    <property type="molecule type" value="Genomic_DNA"/>
</dbReference>
<proteinExistence type="predicted"/>
<dbReference type="GO" id="GO:0016787">
    <property type="term" value="F:hydrolase activity"/>
    <property type="evidence" value="ECO:0007669"/>
    <property type="project" value="UniProtKB-KW"/>
</dbReference>
<evidence type="ECO:0000313" key="1">
    <source>
        <dbReference type="EMBL" id="MBB5125240.1"/>
    </source>
</evidence>
<dbReference type="Proteomes" id="UP000568022">
    <property type="component" value="Unassembled WGS sequence"/>
</dbReference>
<gene>
    <name evidence="1" type="ORF">FHS32_001972</name>
</gene>
<evidence type="ECO:0000313" key="2">
    <source>
        <dbReference type="Proteomes" id="UP000568022"/>
    </source>
</evidence>
<sequence>MPTAGYDRRYVNTDLERAPMSKPYSDAANIPVNASQPVLTYHPVTLDVPGRPVPLEVKVSIPATGTDLPLILLSHGHGLANFLSSYNGYGPLANFFAAHGFAVIQPTHLDSTALGLRDTDLKDAPLFWRDRATDMHNILDRLDDIEAAVPGLAERRIDRDRVGAVGHSLGGNTVSLLLGAQMLDPDDDRPKDLSDSRVKAGVLIGAPGIGNDEHFAEWAKTNYPVLYYTDFEQMTGTGLIIVGDQDLNPNFSNRLSYRADAYSASPGGNKTMVTMYGAGHIFGGISGYDAAETNDENPERVATLRALVWAYLRSQLYSADPSWKNAVNALENGEDPMAKVETR</sequence>
<dbReference type="AlphaFoldDB" id="A0A7W8F8L9"/>
<dbReference type="PANTHER" id="PTHR33428:SF14">
    <property type="entry name" value="CARBOXYLESTERASE TYPE B DOMAIN-CONTAINING PROTEIN"/>
    <property type="match status" value="1"/>
</dbReference>
<dbReference type="Gene3D" id="3.40.50.1820">
    <property type="entry name" value="alpha/beta hydrolase"/>
    <property type="match status" value="1"/>
</dbReference>
<dbReference type="InterPro" id="IPR029058">
    <property type="entry name" value="AB_hydrolase_fold"/>
</dbReference>
<accession>A0A7W8F8L9</accession>